<dbReference type="AlphaFoldDB" id="A0A016VZ64"/>
<feature type="compositionally biased region" description="Basic and acidic residues" evidence="1">
    <location>
        <begin position="115"/>
        <end position="131"/>
    </location>
</feature>
<feature type="region of interest" description="Disordered" evidence="1">
    <location>
        <begin position="115"/>
        <end position="140"/>
    </location>
</feature>
<dbReference type="EMBL" id="JARK01001339">
    <property type="protein sequence ID" value="EYC32596.1"/>
    <property type="molecule type" value="Genomic_DNA"/>
</dbReference>
<evidence type="ECO:0000313" key="3">
    <source>
        <dbReference type="Proteomes" id="UP000024635"/>
    </source>
</evidence>
<reference evidence="3" key="1">
    <citation type="journal article" date="2015" name="Nat. Genet.">
        <title>The genome and transcriptome of the zoonotic hookworm Ancylostoma ceylanicum identify infection-specific gene families.</title>
        <authorList>
            <person name="Schwarz E.M."/>
            <person name="Hu Y."/>
            <person name="Antoshechkin I."/>
            <person name="Miller M.M."/>
            <person name="Sternberg P.W."/>
            <person name="Aroian R.V."/>
        </authorList>
    </citation>
    <scope>NUCLEOTIDE SEQUENCE</scope>
    <source>
        <strain evidence="3">HY135</strain>
    </source>
</reference>
<name>A0A016VZ64_9BILA</name>
<sequence length="140" mass="16319">MDYFRILTHKCRPEIIYEANEMEPLSRHDYLTQLGTAATDNVRVPCNTCHKGYHNLFNYLLKHCYARPCAHDDPVLEFPGEDHETILIFDQVWVGLLKLPPILLRPTRALKEEFDRDHYDGQTEPRPHLDSDSDGLSDLD</sequence>
<evidence type="ECO:0000313" key="2">
    <source>
        <dbReference type="EMBL" id="EYC32596.1"/>
    </source>
</evidence>
<comment type="caution">
    <text evidence="2">The sequence shown here is derived from an EMBL/GenBank/DDBJ whole genome shotgun (WGS) entry which is preliminary data.</text>
</comment>
<proteinExistence type="predicted"/>
<protein>
    <submittedName>
        <fullName evidence="2">Uncharacterized protein</fullName>
    </submittedName>
</protein>
<gene>
    <name evidence="2" type="primary">Acey_s0003.g1679</name>
    <name evidence="2" type="ORF">Y032_0003g1679</name>
</gene>
<accession>A0A016VZ64</accession>
<keyword evidence="3" id="KW-1185">Reference proteome</keyword>
<evidence type="ECO:0000256" key="1">
    <source>
        <dbReference type="SAM" id="MobiDB-lite"/>
    </source>
</evidence>
<organism evidence="2 3">
    <name type="scientific">Ancylostoma ceylanicum</name>
    <dbReference type="NCBI Taxonomy" id="53326"/>
    <lineage>
        <taxon>Eukaryota</taxon>
        <taxon>Metazoa</taxon>
        <taxon>Ecdysozoa</taxon>
        <taxon>Nematoda</taxon>
        <taxon>Chromadorea</taxon>
        <taxon>Rhabditida</taxon>
        <taxon>Rhabditina</taxon>
        <taxon>Rhabditomorpha</taxon>
        <taxon>Strongyloidea</taxon>
        <taxon>Ancylostomatidae</taxon>
        <taxon>Ancylostomatinae</taxon>
        <taxon>Ancylostoma</taxon>
    </lineage>
</organism>
<dbReference type="Proteomes" id="UP000024635">
    <property type="component" value="Unassembled WGS sequence"/>
</dbReference>